<feature type="compositionally biased region" description="Polar residues" evidence="1">
    <location>
        <begin position="1"/>
        <end position="11"/>
    </location>
</feature>
<name>A0A0L6UME4_9BASI</name>
<evidence type="ECO:0000313" key="2">
    <source>
        <dbReference type="EMBL" id="KNZ49417.1"/>
    </source>
</evidence>
<evidence type="ECO:0000313" key="3">
    <source>
        <dbReference type="Proteomes" id="UP000037035"/>
    </source>
</evidence>
<dbReference type="VEuPathDB" id="FungiDB:VP01_5022g1"/>
<accession>A0A0L6UME4</accession>
<keyword evidence="3" id="KW-1185">Reference proteome</keyword>
<reference evidence="2 3" key="1">
    <citation type="submission" date="2015-08" db="EMBL/GenBank/DDBJ databases">
        <title>Next Generation Sequencing and Analysis of the Genome of Puccinia sorghi L Schw, the Causal Agent of Maize Common Rust.</title>
        <authorList>
            <person name="Rochi L."/>
            <person name="Burguener G."/>
            <person name="Darino M."/>
            <person name="Turjanski A."/>
            <person name="Kreff E."/>
            <person name="Dieguez M.J."/>
            <person name="Sacco F."/>
        </authorList>
    </citation>
    <scope>NUCLEOTIDE SEQUENCE [LARGE SCALE GENOMIC DNA]</scope>
    <source>
        <strain evidence="2 3">RO10H11247</strain>
    </source>
</reference>
<dbReference type="EMBL" id="LAVV01010190">
    <property type="protein sequence ID" value="KNZ49417.1"/>
    <property type="molecule type" value="Genomic_DNA"/>
</dbReference>
<gene>
    <name evidence="2" type="ORF">VP01_5022g1</name>
</gene>
<organism evidence="2 3">
    <name type="scientific">Puccinia sorghi</name>
    <dbReference type="NCBI Taxonomy" id="27349"/>
    <lineage>
        <taxon>Eukaryota</taxon>
        <taxon>Fungi</taxon>
        <taxon>Dikarya</taxon>
        <taxon>Basidiomycota</taxon>
        <taxon>Pucciniomycotina</taxon>
        <taxon>Pucciniomycetes</taxon>
        <taxon>Pucciniales</taxon>
        <taxon>Pucciniaceae</taxon>
        <taxon>Puccinia</taxon>
    </lineage>
</organism>
<sequence>MTTQSTQSPSVNPAGYVTTPVKRPKNDRMIPLILKTNHKSPQYLQRRKERRLPRTQPLAPNKPWTLAHPRLFFLLKTWTMFDDVKNLFSEPYFCKGDVRINYNLLVVWQPDNKPLSYKCLWCTKKVCVSGSSLSNLLTHQDGSRQTGRVSDG</sequence>
<protein>
    <submittedName>
        <fullName evidence="2">Uncharacterized protein</fullName>
    </submittedName>
</protein>
<feature type="non-terminal residue" evidence="2">
    <location>
        <position position="152"/>
    </location>
</feature>
<proteinExistence type="predicted"/>
<dbReference type="Proteomes" id="UP000037035">
    <property type="component" value="Unassembled WGS sequence"/>
</dbReference>
<feature type="region of interest" description="Disordered" evidence="1">
    <location>
        <begin position="1"/>
        <end position="24"/>
    </location>
</feature>
<comment type="caution">
    <text evidence="2">The sequence shown here is derived from an EMBL/GenBank/DDBJ whole genome shotgun (WGS) entry which is preliminary data.</text>
</comment>
<dbReference type="AlphaFoldDB" id="A0A0L6UME4"/>
<evidence type="ECO:0000256" key="1">
    <source>
        <dbReference type="SAM" id="MobiDB-lite"/>
    </source>
</evidence>